<proteinExistence type="predicted"/>
<reference evidence="1 2" key="1">
    <citation type="submission" date="2024-04" db="EMBL/GenBank/DDBJ databases">
        <authorList>
            <person name="Waldvogel A.-M."/>
            <person name="Schoenle A."/>
        </authorList>
    </citation>
    <scope>NUCLEOTIDE SEQUENCE [LARGE SCALE GENOMIC DNA]</scope>
</reference>
<organism evidence="1 2">
    <name type="scientific">Knipowitschia caucasica</name>
    <name type="common">Caucasian dwarf goby</name>
    <name type="synonym">Pomatoschistus caucasicus</name>
    <dbReference type="NCBI Taxonomy" id="637954"/>
    <lineage>
        <taxon>Eukaryota</taxon>
        <taxon>Metazoa</taxon>
        <taxon>Chordata</taxon>
        <taxon>Craniata</taxon>
        <taxon>Vertebrata</taxon>
        <taxon>Euteleostomi</taxon>
        <taxon>Actinopterygii</taxon>
        <taxon>Neopterygii</taxon>
        <taxon>Teleostei</taxon>
        <taxon>Neoteleostei</taxon>
        <taxon>Acanthomorphata</taxon>
        <taxon>Gobiaria</taxon>
        <taxon>Gobiiformes</taxon>
        <taxon>Gobioidei</taxon>
        <taxon>Gobiidae</taxon>
        <taxon>Gobiinae</taxon>
        <taxon>Knipowitschia</taxon>
    </lineage>
</organism>
<evidence type="ECO:0000313" key="2">
    <source>
        <dbReference type="Proteomes" id="UP001497482"/>
    </source>
</evidence>
<name>A0AAV2JMU5_KNICA</name>
<protein>
    <recommendedName>
        <fullName evidence="3">Secreted protein</fullName>
    </recommendedName>
</protein>
<gene>
    <name evidence="1" type="ORF">KC01_LOCUS8967</name>
</gene>
<dbReference type="Proteomes" id="UP001497482">
    <property type="component" value="Chromosome 13"/>
</dbReference>
<accession>A0AAV2JMU5</accession>
<keyword evidence="2" id="KW-1185">Reference proteome</keyword>
<dbReference type="AlphaFoldDB" id="A0AAV2JMU5"/>
<dbReference type="EMBL" id="OZ035835">
    <property type="protein sequence ID" value="CAL1577646.1"/>
    <property type="molecule type" value="Genomic_DNA"/>
</dbReference>
<evidence type="ECO:0008006" key="3">
    <source>
        <dbReference type="Google" id="ProtNLM"/>
    </source>
</evidence>
<evidence type="ECO:0000313" key="1">
    <source>
        <dbReference type="EMBL" id="CAL1577646.1"/>
    </source>
</evidence>
<sequence length="258" mass="28707">MGLRSGRAVLIVPYVCGWVASFAASVAELHGLAMAEMLGWLRDFLSRRRHLEIDTLKYLKPRWPLVTAVFHACGVLRLKFGNPPSLAPPFMRALSPAPQKSRQLVHAVTVAVNRQGHKWVKCRFTGGIGQLSRGSNLNADSHLLGCGCYRFLQQIPTQQKDSGGGVGLGRCCLFNTISSSVFQDLYIHKLLRWCLNLLNFIQKTLCCFVLGSSRSVSRCVFCWGLDLLCLDGVVLSYRTFLVLLWLVNLGDLLKNISL</sequence>